<dbReference type="AlphaFoldDB" id="A0A380M8U1"/>
<gene>
    <name evidence="4" type="ORF">EBQ10_04845</name>
</gene>
<evidence type="ECO:0000313" key="5">
    <source>
        <dbReference type="Proteomes" id="UP000275951"/>
    </source>
</evidence>
<dbReference type="SMART" id="SM00642">
    <property type="entry name" value="Aamy"/>
    <property type="match status" value="1"/>
</dbReference>
<dbReference type="Proteomes" id="UP000275951">
    <property type="component" value="Chromosome"/>
</dbReference>
<comment type="similarity">
    <text evidence="1">Belongs to the glycosyl hydrolase 13 family.</text>
</comment>
<dbReference type="Gene3D" id="3.20.20.80">
    <property type="entry name" value="Glycosidases"/>
    <property type="match status" value="1"/>
</dbReference>
<dbReference type="InterPro" id="IPR013780">
    <property type="entry name" value="Glyco_hydro_b"/>
</dbReference>
<name>A0A380M8U1_9ACTO</name>
<dbReference type="PANTHER" id="PTHR10357">
    <property type="entry name" value="ALPHA-AMYLASE FAMILY MEMBER"/>
    <property type="match status" value="1"/>
</dbReference>
<dbReference type="SUPFAM" id="SSF51445">
    <property type="entry name" value="(Trans)glycosidases"/>
    <property type="match status" value="1"/>
</dbReference>
<dbReference type="Pfam" id="PF00128">
    <property type="entry name" value="Alpha-amylase"/>
    <property type="match status" value="1"/>
</dbReference>
<sequence length="565" mass="64373">MECPDWWKSAVVYQIYPRSFADGDGDGVGDLRGVLDHLDHLVALGVDVVWMSPVYRSPQADNGYDISDYEDIDPLFGTLADVDELIKELHARDIKLVMDLVVNHTSDEHPWFQESRERNSEKADWYWWADPRPGTVAKEPGAEPTNWKSAFGGSAWSYDERRGQYYLHIFGAKQPDLNWENPSVRHAVYNMMRRWVERGIDGFRMDVINLISKRLPLSDDEIDSGKALSAHSGYVDGPRMDEFLHEMNTVVLKDRHLLTVGECPGTGIEQASKYTDPAREELGMVFQFEHMELDQQPGRDKWALQPLHLPDLKSTLARWQEGLEGRGWNSLYWNNHDQPRIVSRWGDDSEEHRVNSAKTLGTVLHMMKGTPFIYQGEEIGMTNAGFTSIGQYRDLETLNHHAEAMASGANEQELLRAFAVKSRDNARYPMSWDDSKQAGFTTGVPWLPVHRNHVEVNAAAARNDQESVFHHYRRLIELRHTNRVVRDGVFALLHRDDEQLFSYTRSLKNVGELLVLANMSSQPCPLPVDCRVSGEVLLATHQVRAAECLAPWESRVLALESCPAS</sequence>
<keyword evidence="3" id="KW-0326">Glycosidase</keyword>
<evidence type="ECO:0000256" key="1">
    <source>
        <dbReference type="ARBA" id="ARBA00008061"/>
    </source>
</evidence>
<dbReference type="FunFam" id="3.20.20.80:FF:000064">
    <property type="entry name" value="Oligo-1,6-glucosidase"/>
    <property type="match status" value="1"/>
</dbReference>
<dbReference type="InterPro" id="IPR045857">
    <property type="entry name" value="O16G_dom_2"/>
</dbReference>
<dbReference type="RefSeq" id="WP_108726639.1">
    <property type="nucleotide sequence ID" value="NZ_CP029001.1"/>
</dbReference>
<protein>
    <submittedName>
        <fullName evidence="4">Alpha-glucosidase</fullName>
    </submittedName>
</protein>
<keyword evidence="2" id="KW-0378">Hydrolase</keyword>
<accession>A0A380M8U1</accession>
<dbReference type="FunFam" id="3.90.400.10:FF:000002">
    <property type="entry name" value="Sucrose isomerase"/>
    <property type="match status" value="1"/>
</dbReference>
<dbReference type="GO" id="GO:0004556">
    <property type="term" value="F:alpha-amylase activity"/>
    <property type="evidence" value="ECO:0007669"/>
    <property type="project" value="TreeGrafter"/>
</dbReference>
<proteinExistence type="inferred from homology"/>
<organism evidence="4 5">
    <name type="scientific">Trueperella pyogenes</name>
    <dbReference type="NCBI Taxonomy" id="1661"/>
    <lineage>
        <taxon>Bacteria</taxon>
        <taxon>Bacillati</taxon>
        <taxon>Actinomycetota</taxon>
        <taxon>Actinomycetes</taxon>
        <taxon>Actinomycetales</taxon>
        <taxon>Actinomycetaceae</taxon>
        <taxon>Trueperella</taxon>
    </lineage>
</organism>
<dbReference type="InterPro" id="IPR006047">
    <property type="entry name" value="GH13_cat_dom"/>
</dbReference>
<dbReference type="Gene3D" id="2.60.40.1180">
    <property type="entry name" value="Golgi alpha-mannosidase II"/>
    <property type="match status" value="1"/>
</dbReference>
<dbReference type="SUPFAM" id="SSF51011">
    <property type="entry name" value="Glycosyl hydrolase domain"/>
    <property type="match status" value="1"/>
</dbReference>
<reference evidence="4 5" key="1">
    <citation type="submission" date="2018-11" db="EMBL/GenBank/DDBJ databases">
        <title>Multidrug-resistant genes are associated with an 42-kb island TGI1 carrying a complex class 1 integron in a Trueperella pyogenes.</title>
        <authorList>
            <person name="Dong W."/>
        </authorList>
    </citation>
    <scope>NUCLEOTIDE SEQUENCE [LARGE SCALE GENOMIC DNA]</scope>
    <source>
        <strain evidence="4 5">TP4</strain>
    </source>
</reference>
<dbReference type="InterPro" id="IPR017853">
    <property type="entry name" value="GH"/>
</dbReference>
<dbReference type="PANTHER" id="PTHR10357:SF184">
    <property type="entry name" value="OLIGO-1,6-GLUCOSIDASE 1"/>
    <property type="match status" value="1"/>
</dbReference>
<dbReference type="CDD" id="cd11333">
    <property type="entry name" value="AmyAc_SI_OligoGlu_DGase"/>
    <property type="match status" value="1"/>
</dbReference>
<dbReference type="GO" id="GO:0009313">
    <property type="term" value="P:oligosaccharide catabolic process"/>
    <property type="evidence" value="ECO:0007669"/>
    <property type="project" value="TreeGrafter"/>
</dbReference>
<dbReference type="NCBIfam" id="NF008183">
    <property type="entry name" value="PRK10933.1"/>
    <property type="match status" value="1"/>
</dbReference>
<dbReference type="Gene3D" id="3.90.400.10">
    <property type="entry name" value="Oligo-1,6-glucosidase, Domain 2"/>
    <property type="match status" value="1"/>
</dbReference>
<evidence type="ECO:0000256" key="3">
    <source>
        <dbReference type="ARBA" id="ARBA00023295"/>
    </source>
</evidence>
<evidence type="ECO:0000313" key="4">
    <source>
        <dbReference type="EMBL" id="AZR06690.1"/>
    </source>
</evidence>
<dbReference type="EMBL" id="CP033905">
    <property type="protein sequence ID" value="AZR06690.1"/>
    <property type="molecule type" value="Genomic_DNA"/>
</dbReference>
<evidence type="ECO:0000256" key="2">
    <source>
        <dbReference type="ARBA" id="ARBA00022801"/>
    </source>
</evidence>